<protein>
    <recommendedName>
        <fullName evidence="5">Cell envelope biogenesis protein TolA</fullName>
    </recommendedName>
</protein>
<keyword evidence="2" id="KW-0472">Membrane</keyword>
<dbReference type="OrthoDB" id="7161229at2"/>
<evidence type="ECO:0000256" key="2">
    <source>
        <dbReference type="SAM" id="Phobius"/>
    </source>
</evidence>
<gene>
    <name evidence="3" type="ordered locus">Swit_2134</name>
</gene>
<organism evidence="3 4">
    <name type="scientific">Rhizorhabdus wittichii (strain DSM 6014 / CCUG 31198 / JCM 15750 / NBRC 105917 / EY 4224 / RW1)</name>
    <name type="common">Sphingomonas wittichii</name>
    <dbReference type="NCBI Taxonomy" id="392499"/>
    <lineage>
        <taxon>Bacteria</taxon>
        <taxon>Pseudomonadati</taxon>
        <taxon>Pseudomonadota</taxon>
        <taxon>Alphaproteobacteria</taxon>
        <taxon>Sphingomonadales</taxon>
        <taxon>Sphingomonadaceae</taxon>
        <taxon>Rhizorhabdus</taxon>
    </lineage>
</organism>
<feature type="region of interest" description="Disordered" evidence="1">
    <location>
        <begin position="53"/>
        <end position="142"/>
    </location>
</feature>
<keyword evidence="2" id="KW-1133">Transmembrane helix</keyword>
<keyword evidence="2" id="KW-0812">Transmembrane</keyword>
<dbReference type="PRINTS" id="PR01217">
    <property type="entry name" value="PRICHEXTENSN"/>
</dbReference>
<sequence>MDRAEGAGLGISIAGHVALLVILSLNLMSVRKLPKLSEPMDVMLVDKAGLTSAAPEVSKEPPQAAQAPEVGPTEETPPEPTPAPPKPQPAPPTPPRPAPTPKPAPKPVPQKPAPTPAPEKAVEKPTPAPAKPKPKATSLGTDFLKGIPVEKSTGKAAAPRAAAISPIAMNGLVALIASQVKPCYTIPAGGTDTTSIISRIRLRLKKDGSIAAAPEVIGNLGVTPANQPYVRQMNEAATRALQRCAPYKLPPDLFEAWQDLIFTFRPAQMS</sequence>
<dbReference type="Proteomes" id="UP000001989">
    <property type="component" value="Chromosome"/>
</dbReference>
<evidence type="ECO:0000313" key="3">
    <source>
        <dbReference type="EMBL" id="ABQ68493.1"/>
    </source>
</evidence>
<dbReference type="AlphaFoldDB" id="A0A9J9LE82"/>
<dbReference type="KEGG" id="swi:Swit_2134"/>
<evidence type="ECO:0008006" key="5">
    <source>
        <dbReference type="Google" id="ProtNLM"/>
    </source>
</evidence>
<feature type="compositionally biased region" description="Pro residues" evidence="1">
    <location>
        <begin position="78"/>
        <end position="117"/>
    </location>
</feature>
<accession>A0A9J9LE82</accession>
<name>A0A9J9LE82_RHIWR</name>
<reference evidence="3 4" key="1">
    <citation type="journal article" date="2010" name="J. Bacteriol.">
        <title>Genome sequence of the dioxin-mineralizing bacterium Sphingomonas wittichii RW1.</title>
        <authorList>
            <person name="Miller T.R."/>
            <person name="Delcher A.L."/>
            <person name="Salzberg S.L."/>
            <person name="Saunders E."/>
            <person name="Detter J.C."/>
            <person name="Halden R.U."/>
        </authorList>
    </citation>
    <scope>NUCLEOTIDE SEQUENCE [LARGE SCALE GENOMIC DNA]</scope>
    <source>
        <strain evidence="4">DSM 6014 / CCUG 31198 / JCM 15750 / NBRC 105917 / EY 4224 / RW1</strain>
    </source>
</reference>
<keyword evidence="4" id="KW-1185">Reference proteome</keyword>
<evidence type="ECO:0000256" key="1">
    <source>
        <dbReference type="SAM" id="MobiDB-lite"/>
    </source>
</evidence>
<proteinExistence type="predicted"/>
<feature type="transmembrane region" description="Helical" evidence="2">
    <location>
        <begin position="6"/>
        <end position="27"/>
    </location>
</feature>
<evidence type="ECO:0000313" key="4">
    <source>
        <dbReference type="Proteomes" id="UP000001989"/>
    </source>
</evidence>
<dbReference type="Gene3D" id="3.30.1150.10">
    <property type="match status" value="1"/>
</dbReference>
<dbReference type="EMBL" id="CP000699">
    <property type="protein sequence ID" value="ABQ68493.1"/>
    <property type="molecule type" value="Genomic_DNA"/>
</dbReference>